<protein>
    <submittedName>
        <fullName evidence="2">Uncharacterized protein</fullName>
    </submittedName>
</protein>
<feature type="region of interest" description="Disordered" evidence="1">
    <location>
        <begin position="1"/>
        <end position="24"/>
    </location>
</feature>
<sequence>MCVSSMSSCSSTSVSKARTIKNSSRTSAVIVPLISRTQL</sequence>
<evidence type="ECO:0000256" key="1">
    <source>
        <dbReference type="SAM" id="MobiDB-lite"/>
    </source>
</evidence>
<proteinExistence type="predicted"/>
<evidence type="ECO:0000313" key="2">
    <source>
        <dbReference type="EMBL" id="JAD68088.1"/>
    </source>
</evidence>
<dbReference type="EMBL" id="GBRH01229807">
    <property type="protein sequence ID" value="JAD68088.1"/>
    <property type="molecule type" value="Transcribed_RNA"/>
</dbReference>
<feature type="compositionally biased region" description="Low complexity" evidence="1">
    <location>
        <begin position="1"/>
        <end position="15"/>
    </location>
</feature>
<name>A0A0A9C0Y6_ARUDO</name>
<reference evidence="2" key="2">
    <citation type="journal article" date="2015" name="Data Brief">
        <title>Shoot transcriptome of the giant reed, Arundo donax.</title>
        <authorList>
            <person name="Barrero R.A."/>
            <person name="Guerrero F.D."/>
            <person name="Moolhuijzen P."/>
            <person name="Goolsby J.A."/>
            <person name="Tidwell J."/>
            <person name="Bellgard S.E."/>
            <person name="Bellgard M.I."/>
        </authorList>
    </citation>
    <scope>NUCLEOTIDE SEQUENCE</scope>
    <source>
        <tissue evidence="2">Shoot tissue taken approximately 20 cm above the soil surface</tissue>
    </source>
</reference>
<dbReference type="AlphaFoldDB" id="A0A0A9C0Y6"/>
<accession>A0A0A9C0Y6</accession>
<reference evidence="2" key="1">
    <citation type="submission" date="2014-09" db="EMBL/GenBank/DDBJ databases">
        <authorList>
            <person name="Magalhaes I.L.F."/>
            <person name="Oliveira U."/>
            <person name="Santos F.R."/>
            <person name="Vidigal T.H.D.A."/>
            <person name="Brescovit A.D."/>
            <person name="Santos A.J."/>
        </authorList>
    </citation>
    <scope>NUCLEOTIDE SEQUENCE</scope>
    <source>
        <tissue evidence="2">Shoot tissue taken approximately 20 cm above the soil surface</tissue>
    </source>
</reference>
<organism evidence="2">
    <name type="scientific">Arundo donax</name>
    <name type="common">Giant reed</name>
    <name type="synonym">Donax arundinaceus</name>
    <dbReference type="NCBI Taxonomy" id="35708"/>
    <lineage>
        <taxon>Eukaryota</taxon>
        <taxon>Viridiplantae</taxon>
        <taxon>Streptophyta</taxon>
        <taxon>Embryophyta</taxon>
        <taxon>Tracheophyta</taxon>
        <taxon>Spermatophyta</taxon>
        <taxon>Magnoliopsida</taxon>
        <taxon>Liliopsida</taxon>
        <taxon>Poales</taxon>
        <taxon>Poaceae</taxon>
        <taxon>PACMAD clade</taxon>
        <taxon>Arundinoideae</taxon>
        <taxon>Arundineae</taxon>
        <taxon>Arundo</taxon>
    </lineage>
</organism>